<dbReference type="NCBIfam" id="TIGR00765">
    <property type="entry name" value="yihY_not_rbn"/>
    <property type="match status" value="1"/>
</dbReference>
<feature type="transmembrane region" description="Helical" evidence="7">
    <location>
        <begin position="163"/>
        <end position="183"/>
    </location>
</feature>
<evidence type="ECO:0000256" key="7">
    <source>
        <dbReference type="SAM" id="Phobius"/>
    </source>
</evidence>
<feature type="transmembrane region" description="Helical" evidence="7">
    <location>
        <begin position="25"/>
        <end position="49"/>
    </location>
</feature>
<keyword evidence="3 7" id="KW-0812">Transmembrane</keyword>
<feature type="region of interest" description="Disordered" evidence="6">
    <location>
        <begin position="266"/>
        <end position="307"/>
    </location>
</feature>
<accession>A0ABD5P4R7</accession>
<evidence type="ECO:0000256" key="4">
    <source>
        <dbReference type="ARBA" id="ARBA00022989"/>
    </source>
</evidence>
<evidence type="ECO:0000256" key="3">
    <source>
        <dbReference type="ARBA" id="ARBA00022692"/>
    </source>
</evidence>
<dbReference type="Pfam" id="PF03631">
    <property type="entry name" value="Virul_fac_BrkB"/>
    <property type="match status" value="1"/>
</dbReference>
<sequence length="424" mass="45426">MIDYRTGLEVARRVLRVARDEQLTLLAAGVAFYAFVSLVPLALIGLALATFVGGQEFAAFVTDALSEALTSDAQALLADALTAEAGRSGATIVGAIGLSWAGTRVLRGLDRAFSQVYGTVAAKSLAEHVRDWTAVLVTITFGLVALGGIETVIGAAATSVMALVGPVFLFVTLLVAFLPMYIVFPDAGVTAGEALPGAALAATGWMVLARTFSVYTDVATTYALYGALGGVFLVLTWLYVGAVVVVFGAVLNAVLAGRDLDRQLQSPGARQVRSEAMTDDATGTDEEPAGGPAASARTSDRADDPEVLREEIERLRDELESFEDDVDRRTVQKESLENELKRYVRRRVRRGHARDWGPYLVLLYGTAMTIGAFYFLDGPWAVLAMFVVWTSTLGVYVLMVLFGTGLSLLDVPGRVRDWLGERRS</sequence>
<feature type="compositionally biased region" description="Basic and acidic residues" evidence="6">
    <location>
        <begin position="298"/>
        <end position="307"/>
    </location>
</feature>
<dbReference type="PANTHER" id="PTHR30213">
    <property type="entry name" value="INNER MEMBRANE PROTEIN YHJD"/>
    <property type="match status" value="1"/>
</dbReference>
<protein>
    <submittedName>
        <fullName evidence="8">YhjD/YihY/BrkB family envelope integrity protein</fullName>
    </submittedName>
</protein>
<feature type="transmembrane region" description="Helical" evidence="7">
    <location>
        <begin position="222"/>
        <end position="255"/>
    </location>
</feature>
<evidence type="ECO:0000313" key="8">
    <source>
        <dbReference type="EMBL" id="MFC4249157.1"/>
    </source>
</evidence>
<feature type="transmembrane region" description="Helical" evidence="7">
    <location>
        <begin position="356"/>
        <end position="376"/>
    </location>
</feature>
<feature type="transmembrane region" description="Helical" evidence="7">
    <location>
        <begin position="195"/>
        <end position="216"/>
    </location>
</feature>
<reference evidence="8 9" key="1">
    <citation type="journal article" date="2014" name="Int. J. Syst. Evol. Microbiol.">
        <title>Complete genome sequence of Corynebacterium casei LMG S-19264T (=DSM 44701T), isolated from a smear-ripened cheese.</title>
        <authorList>
            <consortium name="US DOE Joint Genome Institute (JGI-PGF)"/>
            <person name="Walter F."/>
            <person name="Albersmeier A."/>
            <person name="Kalinowski J."/>
            <person name="Ruckert C."/>
        </authorList>
    </citation>
    <scope>NUCLEOTIDE SEQUENCE [LARGE SCALE GENOMIC DNA]</scope>
    <source>
        <strain evidence="8 9">IBRC-M 10912</strain>
    </source>
</reference>
<dbReference type="GO" id="GO:0005886">
    <property type="term" value="C:plasma membrane"/>
    <property type="evidence" value="ECO:0007669"/>
    <property type="project" value="UniProtKB-SubCell"/>
</dbReference>
<evidence type="ECO:0000256" key="1">
    <source>
        <dbReference type="ARBA" id="ARBA00004651"/>
    </source>
</evidence>
<dbReference type="InterPro" id="IPR017039">
    <property type="entry name" value="Virul_fac_BrkB"/>
</dbReference>
<dbReference type="GeneID" id="71853164"/>
<feature type="transmembrane region" description="Helical" evidence="7">
    <location>
        <begin position="382"/>
        <end position="409"/>
    </location>
</feature>
<dbReference type="PANTHER" id="PTHR30213:SF0">
    <property type="entry name" value="UPF0761 MEMBRANE PROTEIN YIHY"/>
    <property type="match status" value="1"/>
</dbReference>
<evidence type="ECO:0000256" key="6">
    <source>
        <dbReference type="SAM" id="MobiDB-lite"/>
    </source>
</evidence>
<proteinExistence type="predicted"/>
<dbReference type="RefSeq" id="WP_246972731.1">
    <property type="nucleotide sequence ID" value="NZ_CP095397.1"/>
</dbReference>
<feature type="transmembrane region" description="Helical" evidence="7">
    <location>
        <begin position="132"/>
        <end position="157"/>
    </location>
</feature>
<keyword evidence="5 7" id="KW-0472">Membrane</keyword>
<comment type="caution">
    <text evidence="8">The sequence shown here is derived from an EMBL/GenBank/DDBJ whole genome shotgun (WGS) entry which is preliminary data.</text>
</comment>
<gene>
    <name evidence="8" type="ORF">ACFOZ7_19860</name>
</gene>
<keyword evidence="2" id="KW-1003">Cell membrane</keyword>
<evidence type="ECO:0000313" key="9">
    <source>
        <dbReference type="Proteomes" id="UP001595821"/>
    </source>
</evidence>
<dbReference type="EMBL" id="JBHSDJ010000131">
    <property type="protein sequence ID" value="MFC4249157.1"/>
    <property type="molecule type" value="Genomic_DNA"/>
</dbReference>
<evidence type="ECO:0000256" key="5">
    <source>
        <dbReference type="ARBA" id="ARBA00023136"/>
    </source>
</evidence>
<dbReference type="Proteomes" id="UP001595821">
    <property type="component" value="Unassembled WGS sequence"/>
</dbReference>
<name>A0ABD5P4R7_9EURY</name>
<dbReference type="AlphaFoldDB" id="A0ABD5P4R7"/>
<organism evidence="8 9">
    <name type="scientific">Natribaculum luteum</name>
    <dbReference type="NCBI Taxonomy" id="1586232"/>
    <lineage>
        <taxon>Archaea</taxon>
        <taxon>Methanobacteriati</taxon>
        <taxon>Methanobacteriota</taxon>
        <taxon>Stenosarchaea group</taxon>
        <taxon>Halobacteria</taxon>
        <taxon>Halobacteriales</taxon>
        <taxon>Natrialbaceae</taxon>
        <taxon>Natribaculum</taxon>
    </lineage>
</organism>
<comment type="subcellular location">
    <subcellularLocation>
        <location evidence="1">Cell membrane</location>
        <topology evidence="1">Multi-pass membrane protein</topology>
    </subcellularLocation>
</comment>
<evidence type="ECO:0000256" key="2">
    <source>
        <dbReference type="ARBA" id="ARBA00022475"/>
    </source>
</evidence>
<keyword evidence="4 7" id="KW-1133">Transmembrane helix</keyword>